<dbReference type="AlphaFoldDB" id="A0A0F9N3C9"/>
<comment type="caution">
    <text evidence="1">The sequence shown here is derived from an EMBL/GenBank/DDBJ whole genome shotgun (WGS) entry which is preliminary data.</text>
</comment>
<reference evidence="1" key="1">
    <citation type="journal article" date="2015" name="Nature">
        <title>Complex archaea that bridge the gap between prokaryotes and eukaryotes.</title>
        <authorList>
            <person name="Spang A."/>
            <person name="Saw J.H."/>
            <person name="Jorgensen S.L."/>
            <person name="Zaremba-Niedzwiedzka K."/>
            <person name="Martijn J."/>
            <person name="Lind A.E."/>
            <person name="van Eijk R."/>
            <person name="Schleper C."/>
            <person name="Guy L."/>
            <person name="Ettema T.J."/>
        </authorList>
    </citation>
    <scope>NUCLEOTIDE SEQUENCE</scope>
</reference>
<accession>A0A0F9N3C9</accession>
<evidence type="ECO:0000313" key="1">
    <source>
        <dbReference type="EMBL" id="KKN14080.1"/>
    </source>
</evidence>
<sequence>MSELEIEKKPQDIDVLDGKLTDWKSIEIKDTDMILYYNTFSDEKVAEETRDGFRFYCIESLSWKTVTKEILNCNCVFHGTAYFDGIRHLYFGDHQTDNFGYHYYPSMNILILALKELKKLEKKYCRED</sequence>
<proteinExistence type="predicted"/>
<dbReference type="EMBL" id="LAZR01003854">
    <property type="protein sequence ID" value="KKN14080.1"/>
    <property type="molecule type" value="Genomic_DNA"/>
</dbReference>
<organism evidence="1">
    <name type="scientific">marine sediment metagenome</name>
    <dbReference type="NCBI Taxonomy" id="412755"/>
    <lineage>
        <taxon>unclassified sequences</taxon>
        <taxon>metagenomes</taxon>
        <taxon>ecological metagenomes</taxon>
    </lineage>
</organism>
<name>A0A0F9N3C9_9ZZZZ</name>
<protein>
    <submittedName>
        <fullName evidence="1">Uncharacterized protein</fullName>
    </submittedName>
</protein>
<gene>
    <name evidence="1" type="ORF">LCGC14_0999750</name>
</gene>